<gene>
    <name evidence="2" type="ORF">LCGC14_2623700</name>
</gene>
<dbReference type="EMBL" id="LAZR01044833">
    <property type="protein sequence ID" value="KKL03678.1"/>
    <property type="molecule type" value="Genomic_DNA"/>
</dbReference>
<accession>A0A0F9CUT0</accession>
<dbReference type="Gene3D" id="3.20.20.70">
    <property type="entry name" value="Aldolase class I"/>
    <property type="match status" value="1"/>
</dbReference>
<keyword evidence="1" id="KW-0479">Metal-binding</keyword>
<evidence type="ECO:0008006" key="3">
    <source>
        <dbReference type="Google" id="ProtNLM"/>
    </source>
</evidence>
<sequence length="231" mass="25704">MSAKIGLVEVFAAPQGEGYHSGRWAVFIRLAGCPLACEFSPGVVCDTPYMEAKEKVTLKELFGDFVLPLLPQQPRGVIHTPMIIITGGEPTFCPQFDKIVEWAKQTHCYTAVETNGMKWCEGLLAINWICLSPKTHVSQTSTSHYHNPNPRSAMMLDRRVRAELTARENRGDVGGEYRYVISRNDSTPPYYPAFRHYVSPAVLSSGSGDEWKTGFPGYSSGAVERCLEIVR</sequence>
<dbReference type="SUPFAM" id="SSF102114">
    <property type="entry name" value="Radical SAM enzymes"/>
    <property type="match status" value="1"/>
</dbReference>
<dbReference type="InterPro" id="IPR013785">
    <property type="entry name" value="Aldolase_TIM"/>
</dbReference>
<keyword evidence="1" id="KW-0408">Iron</keyword>
<protein>
    <recommendedName>
        <fullName evidence="3">Radical SAM core domain-containing protein</fullName>
    </recommendedName>
</protein>
<keyword evidence="1" id="KW-0004">4Fe-4S</keyword>
<proteinExistence type="predicted"/>
<dbReference type="PANTHER" id="PTHR42836:SF1">
    <property type="entry name" value="7-CARBOXY-7-DEAZAGUANINE SYNTHASE"/>
    <property type="match status" value="1"/>
</dbReference>
<name>A0A0F9CUT0_9ZZZZ</name>
<dbReference type="GO" id="GO:0051539">
    <property type="term" value="F:4 iron, 4 sulfur cluster binding"/>
    <property type="evidence" value="ECO:0007669"/>
    <property type="project" value="UniProtKB-KW"/>
</dbReference>
<evidence type="ECO:0000313" key="2">
    <source>
        <dbReference type="EMBL" id="KKL03678.1"/>
    </source>
</evidence>
<evidence type="ECO:0000256" key="1">
    <source>
        <dbReference type="ARBA" id="ARBA00022485"/>
    </source>
</evidence>
<feature type="non-terminal residue" evidence="2">
    <location>
        <position position="231"/>
    </location>
</feature>
<dbReference type="PANTHER" id="PTHR42836">
    <property type="entry name" value="7-CARBOXY-7-DEAZAGUANINE SYNTHASE"/>
    <property type="match status" value="1"/>
</dbReference>
<reference evidence="2" key="1">
    <citation type="journal article" date="2015" name="Nature">
        <title>Complex archaea that bridge the gap between prokaryotes and eukaryotes.</title>
        <authorList>
            <person name="Spang A."/>
            <person name="Saw J.H."/>
            <person name="Jorgensen S.L."/>
            <person name="Zaremba-Niedzwiedzka K."/>
            <person name="Martijn J."/>
            <person name="Lind A.E."/>
            <person name="van Eijk R."/>
            <person name="Schleper C."/>
            <person name="Guy L."/>
            <person name="Ettema T.J."/>
        </authorList>
    </citation>
    <scope>NUCLEOTIDE SEQUENCE</scope>
</reference>
<keyword evidence="1" id="KW-0411">Iron-sulfur</keyword>
<dbReference type="AlphaFoldDB" id="A0A0F9CUT0"/>
<comment type="caution">
    <text evidence="2">The sequence shown here is derived from an EMBL/GenBank/DDBJ whole genome shotgun (WGS) entry which is preliminary data.</text>
</comment>
<dbReference type="InterPro" id="IPR058240">
    <property type="entry name" value="rSAM_sf"/>
</dbReference>
<organism evidence="2">
    <name type="scientific">marine sediment metagenome</name>
    <dbReference type="NCBI Taxonomy" id="412755"/>
    <lineage>
        <taxon>unclassified sequences</taxon>
        <taxon>metagenomes</taxon>
        <taxon>ecological metagenomes</taxon>
    </lineage>
</organism>